<accession>A0AAW1DFN1</accession>
<comment type="caution">
    <text evidence="1">The sequence shown here is derived from an EMBL/GenBank/DDBJ whole genome shotgun (WGS) entry which is preliminary data.</text>
</comment>
<keyword evidence="2" id="KW-1185">Reference proteome</keyword>
<organism evidence="1 2">
    <name type="scientific">Rhynocoris fuscipes</name>
    <dbReference type="NCBI Taxonomy" id="488301"/>
    <lineage>
        <taxon>Eukaryota</taxon>
        <taxon>Metazoa</taxon>
        <taxon>Ecdysozoa</taxon>
        <taxon>Arthropoda</taxon>
        <taxon>Hexapoda</taxon>
        <taxon>Insecta</taxon>
        <taxon>Pterygota</taxon>
        <taxon>Neoptera</taxon>
        <taxon>Paraneoptera</taxon>
        <taxon>Hemiptera</taxon>
        <taxon>Heteroptera</taxon>
        <taxon>Panheteroptera</taxon>
        <taxon>Cimicomorpha</taxon>
        <taxon>Reduviidae</taxon>
        <taxon>Harpactorinae</taxon>
        <taxon>Harpactorini</taxon>
        <taxon>Rhynocoris</taxon>
    </lineage>
</organism>
<proteinExistence type="predicted"/>
<reference evidence="1 2" key="1">
    <citation type="submission" date="2022-12" db="EMBL/GenBank/DDBJ databases">
        <title>Chromosome-level genome assembly of true bugs.</title>
        <authorList>
            <person name="Ma L."/>
            <person name="Li H."/>
        </authorList>
    </citation>
    <scope>NUCLEOTIDE SEQUENCE [LARGE SCALE GENOMIC DNA]</scope>
    <source>
        <strain evidence="1">Lab_2022b</strain>
    </source>
</reference>
<name>A0AAW1DFN1_9HEMI</name>
<evidence type="ECO:0000313" key="2">
    <source>
        <dbReference type="Proteomes" id="UP001461498"/>
    </source>
</evidence>
<dbReference type="EMBL" id="JAPXFL010000004">
    <property type="protein sequence ID" value="KAK9507807.1"/>
    <property type="molecule type" value="Genomic_DNA"/>
</dbReference>
<gene>
    <name evidence="1" type="ORF">O3M35_007581</name>
</gene>
<sequence length="91" mass="10439">MVIESNRYALQFFESQPNLKPHSRPKYWTPCTIPEMEAFVAVILEMESPRAEEGLVYVRDGWANWRMLLAREGGYIEELAEDCGEGLDSGL</sequence>
<protein>
    <submittedName>
        <fullName evidence="1">Uncharacterized protein</fullName>
    </submittedName>
</protein>
<dbReference type="AlphaFoldDB" id="A0AAW1DFN1"/>
<evidence type="ECO:0000313" key="1">
    <source>
        <dbReference type="EMBL" id="KAK9507807.1"/>
    </source>
</evidence>
<dbReference type="Proteomes" id="UP001461498">
    <property type="component" value="Unassembled WGS sequence"/>
</dbReference>